<evidence type="ECO:0000259" key="2">
    <source>
        <dbReference type="PROSITE" id="PS50943"/>
    </source>
</evidence>
<dbReference type="SMART" id="SM00530">
    <property type="entry name" value="HTH_XRE"/>
    <property type="match status" value="1"/>
</dbReference>
<reference evidence="3 4" key="1">
    <citation type="journal article" date="2017" name="Curr. Microbiol.">
        <title>Mucilaginibacter ginsenosidivorans sp. nov., Isolated from Soil of Ginseng Field.</title>
        <authorList>
            <person name="Kim M.M."/>
            <person name="Siddiqi M.Z."/>
            <person name="Im W.T."/>
        </authorList>
    </citation>
    <scope>NUCLEOTIDE SEQUENCE [LARGE SCALE GENOMIC DNA]</scope>
    <source>
        <strain evidence="3 4">Gsoil 3017</strain>
    </source>
</reference>
<dbReference type="SUPFAM" id="SSF47413">
    <property type="entry name" value="lambda repressor-like DNA-binding domains"/>
    <property type="match status" value="1"/>
</dbReference>
<evidence type="ECO:0000313" key="3">
    <source>
        <dbReference type="EMBL" id="QEC61751.1"/>
    </source>
</evidence>
<proteinExistence type="predicted"/>
<dbReference type="Proteomes" id="UP000321479">
    <property type="component" value="Chromosome"/>
</dbReference>
<dbReference type="OrthoDB" id="680346at2"/>
<dbReference type="EMBL" id="CP042436">
    <property type="protein sequence ID" value="QEC61751.1"/>
    <property type="molecule type" value="Genomic_DNA"/>
</dbReference>
<feature type="transmembrane region" description="Helical" evidence="1">
    <location>
        <begin position="54"/>
        <end position="75"/>
    </location>
</feature>
<keyword evidence="1" id="KW-0812">Transmembrane</keyword>
<feature type="domain" description="HTH cro/C1-type" evidence="2">
    <location>
        <begin position="21"/>
        <end position="75"/>
    </location>
</feature>
<dbReference type="Gene3D" id="1.10.260.40">
    <property type="entry name" value="lambda repressor-like DNA-binding domains"/>
    <property type="match status" value="1"/>
</dbReference>
<keyword evidence="1" id="KW-0472">Membrane</keyword>
<dbReference type="KEGG" id="mgin:FRZ54_03840"/>
<dbReference type="Pfam" id="PF01381">
    <property type="entry name" value="HTH_3"/>
    <property type="match status" value="1"/>
</dbReference>
<organism evidence="3 4">
    <name type="scientific">Mucilaginibacter ginsenosidivorans</name>
    <dbReference type="NCBI Taxonomy" id="398053"/>
    <lineage>
        <taxon>Bacteria</taxon>
        <taxon>Pseudomonadati</taxon>
        <taxon>Bacteroidota</taxon>
        <taxon>Sphingobacteriia</taxon>
        <taxon>Sphingobacteriales</taxon>
        <taxon>Sphingobacteriaceae</taxon>
        <taxon>Mucilaginibacter</taxon>
    </lineage>
</organism>
<dbReference type="InterPro" id="IPR001387">
    <property type="entry name" value="Cro/C1-type_HTH"/>
</dbReference>
<name>A0A5B8UTM8_9SPHI</name>
<dbReference type="CDD" id="cd00093">
    <property type="entry name" value="HTH_XRE"/>
    <property type="match status" value="1"/>
</dbReference>
<protein>
    <submittedName>
        <fullName evidence="3">Helix-turn-helix transcriptional regulator</fullName>
    </submittedName>
</protein>
<gene>
    <name evidence="3" type="ORF">FRZ54_03840</name>
</gene>
<keyword evidence="1" id="KW-1133">Transmembrane helix</keyword>
<dbReference type="PROSITE" id="PS50943">
    <property type="entry name" value="HTH_CROC1"/>
    <property type="match status" value="1"/>
</dbReference>
<dbReference type="AlphaFoldDB" id="A0A5B8UTM8"/>
<evidence type="ECO:0000256" key="1">
    <source>
        <dbReference type="SAM" id="Phobius"/>
    </source>
</evidence>
<accession>A0A5B8UTM8</accession>
<dbReference type="RefSeq" id="WP_147030328.1">
    <property type="nucleotide sequence ID" value="NZ_CP042436.1"/>
</dbReference>
<dbReference type="GO" id="GO:0003677">
    <property type="term" value="F:DNA binding"/>
    <property type="evidence" value="ECO:0007669"/>
    <property type="project" value="InterPro"/>
</dbReference>
<sequence length="81" mass="9142">MIKGGTNRRNDVAIQTVARNMRKYRLQKNLTMTALANIIGVDYSQISRMERGKVNANISIIFDIAAVLEISPMLLVEQEHP</sequence>
<keyword evidence="4" id="KW-1185">Reference proteome</keyword>
<dbReference type="InterPro" id="IPR010982">
    <property type="entry name" value="Lambda_DNA-bd_dom_sf"/>
</dbReference>
<evidence type="ECO:0000313" key="4">
    <source>
        <dbReference type="Proteomes" id="UP000321479"/>
    </source>
</evidence>